<dbReference type="VEuPathDB" id="FungiDB:BCV72DRAFT_252163"/>
<sequence>MEGVLMLTQMEDTASYYDYQKKVVKNNRIGETELWSSYFHPLLSRILSKKVRVDQTPLFCKQSVAILVSPLVLENAASNGYTNAALCKDIIKLAQLFQRSINVNDIKSVLCFQIHAILSNESIYTFSLLVIMKFPRFVEDLPKFINMKTISQFLQVSQCFWSHCYTQEQCPNLKSKMVQAVNYSALDSFIHGKYSNARLCPIKFN</sequence>
<accession>A0A1X0QT83</accession>
<gene>
    <name evidence="1" type="ORF">BCV72DRAFT_252163</name>
</gene>
<proteinExistence type="predicted"/>
<name>A0A1X0QT83_RHIZD</name>
<dbReference type="Proteomes" id="UP000242414">
    <property type="component" value="Unassembled WGS sequence"/>
</dbReference>
<reference evidence="1" key="1">
    <citation type="journal article" date="2016" name="Proc. Natl. Acad. Sci. U.S.A.">
        <title>Lipid metabolic changes in an early divergent fungus govern the establishment of a mutualistic symbiosis with endobacteria.</title>
        <authorList>
            <person name="Lastovetsky O.A."/>
            <person name="Gaspar M.L."/>
            <person name="Mondo S.J."/>
            <person name="LaButti K.M."/>
            <person name="Sandor L."/>
            <person name="Grigoriev I.V."/>
            <person name="Henry S.A."/>
            <person name="Pawlowska T.E."/>
        </authorList>
    </citation>
    <scope>NUCLEOTIDE SEQUENCE [LARGE SCALE GENOMIC DNA]</scope>
    <source>
        <strain evidence="1">ATCC 52814</strain>
    </source>
</reference>
<protein>
    <submittedName>
        <fullName evidence="1">Uncharacterized protein</fullName>
    </submittedName>
</protein>
<dbReference type="AlphaFoldDB" id="A0A1X0QT83"/>
<dbReference type="EMBL" id="KV922024">
    <property type="protein sequence ID" value="ORE02962.1"/>
    <property type="molecule type" value="Genomic_DNA"/>
</dbReference>
<organism evidence="1">
    <name type="scientific">Rhizopus microsporus var. microsporus</name>
    <dbReference type="NCBI Taxonomy" id="86635"/>
    <lineage>
        <taxon>Eukaryota</taxon>
        <taxon>Fungi</taxon>
        <taxon>Fungi incertae sedis</taxon>
        <taxon>Mucoromycota</taxon>
        <taxon>Mucoromycotina</taxon>
        <taxon>Mucoromycetes</taxon>
        <taxon>Mucorales</taxon>
        <taxon>Mucorineae</taxon>
        <taxon>Rhizopodaceae</taxon>
        <taxon>Rhizopus</taxon>
    </lineage>
</organism>
<evidence type="ECO:0000313" key="1">
    <source>
        <dbReference type="EMBL" id="ORE02962.1"/>
    </source>
</evidence>